<keyword evidence="6 8" id="KW-0472">Membrane</keyword>
<keyword evidence="3 8" id="KW-0812">Transmembrane</keyword>
<evidence type="ECO:0000256" key="8">
    <source>
        <dbReference type="HAMAP-Rule" id="MF_01430"/>
    </source>
</evidence>
<comment type="caution">
    <text evidence="11">The sequence shown here is derived from an EMBL/GenBank/DDBJ whole genome shotgun (WGS) entry which is preliminary data.</text>
</comment>
<dbReference type="Gene3D" id="3.10.20.310">
    <property type="entry name" value="membrane protein fhac"/>
    <property type="match status" value="5"/>
</dbReference>
<dbReference type="PANTHER" id="PTHR12815:SF23">
    <property type="entry name" value="OUTER MEMBRANE PROTEIN ASSEMBLY FACTOR BAMA"/>
    <property type="match status" value="1"/>
</dbReference>
<evidence type="ECO:0000259" key="10">
    <source>
        <dbReference type="PROSITE" id="PS51779"/>
    </source>
</evidence>
<dbReference type="HAMAP" id="MF_01430">
    <property type="entry name" value="OM_assembly_BamA"/>
    <property type="match status" value="1"/>
</dbReference>
<feature type="chain" id="PRO_5018340793" description="Outer membrane protein assembly factor BamA" evidence="8">
    <location>
        <begin position="36"/>
        <end position="768"/>
    </location>
</feature>
<organism evidence="11 12">
    <name type="scientific">Stella humosa</name>
    <dbReference type="NCBI Taxonomy" id="94"/>
    <lineage>
        <taxon>Bacteria</taxon>
        <taxon>Pseudomonadati</taxon>
        <taxon>Pseudomonadota</taxon>
        <taxon>Alphaproteobacteria</taxon>
        <taxon>Rhodospirillales</taxon>
        <taxon>Stellaceae</taxon>
        <taxon>Stella</taxon>
    </lineage>
</organism>
<evidence type="ECO:0000256" key="7">
    <source>
        <dbReference type="ARBA" id="ARBA00023237"/>
    </source>
</evidence>
<dbReference type="NCBIfam" id="TIGR03303">
    <property type="entry name" value="OM_YaeT"/>
    <property type="match status" value="1"/>
</dbReference>
<evidence type="ECO:0000256" key="9">
    <source>
        <dbReference type="NCBIfam" id="TIGR03303"/>
    </source>
</evidence>
<comment type="similarity">
    <text evidence="8">Belongs to the BamA family.</text>
</comment>
<comment type="subcellular location">
    <subcellularLocation>
        <location evidence="8">Cell outer membrane</location>
    </subcellularLocation>
    <subcellularLocation>
        <location evidence="1">Membrane</location>
    </subcellularLocation>
</comment>
<feature type="signal peptide" evidence="8">
    <location>
        <begin position="1"/>
        <end position="35"/>
    </location>
</feature>
<sequence precursor="true">MSGAASEKGHGVLRTFVIALALVAGAMVSSVPAWAQFGQGTIQEVRIEGTQRIEPETVRSYMSVQPGDQFDSQAIDRSLKALFATNLFADVNLRRDGNALIVRISENPIINRIAFEGNRRITNEILTAEVQLKPRTVYTRTKIQNDVKRILDVYRRSGRFAATVEPKVIQREQNRVDLVFEIDEGTLTGIRRVNFVGNQKYSDGRLREVIQTKETRWWRFLTSDDSYDPDRLTFDRELLRKFYLSEGYADFRVVSSVAELTPDREGFVVTVTVDEGDKYKYGKVEVVSQLRDLDPESVRGLVAAVEGRDYNADQVETTITRLTDAIGNRGYAFVDVRPQITRDREKKEIGVTFEIQEGPRVFVERIDIVGNVRTLDKVVRREFQLVEGDAFNAAKLRRSRQRVRDLGYFKKVEMTNVPGATPDRTVVTVEVEEQSTGEIAFGAGFSTSNGVLGDVSLRERNLLGRGQDLRIGFSLSERSQEVDLSFTEPYFLDRNLSAGFDVFRIVRDLQDESSYDESITGISLRSGFQLSEHLRQTVRYTLRQDEIKSVPSTASRFIKELEGSSIASIVGTTLTYDRRDSRMDPTDGYYVTLATDLAGLGGDRHFLKPKLSAGYYFPISLPWVLSVRGEVGHIVSFDDEVRLTDRYFIGGDNCRGFRNSGVGPRDTGTKDALGGNTYYTATTELTFPLGLPQEFGLAGRVFGDACSLWNSDSKGDDVADKNSIRFATGIGLSWKSPLGPIRLDFAVPVLKEDSDRTENFRVSFGTRF</sequence>
<accession>A0A3N1M2B1</accession>
<reference evidence="11 12" key="1">
    <citation type="submission" date="2018-11" db="EMBL/GenBank/DDBJ databases">
        <title>Genomic Encyclopedia of Type Strains, Phase IV (KMG-IV): sequencing the most valuable type-strain genomes for metagenomic binning, comparative biology and taxonomic classification.</title>
        <authorList>
            <person name="Goeker M."/>
        </authorList>
    </citation>
    <scope>NUCLEOTIDE SEQUENCE [LARGE SCALE GENOMIC DNA]</scope>
    <source>
        <strain evidence="11 12">DSM 5900</strain>
    </source>
</reference>
<evidence type="ECO:0000256" key="3">
    <source>
        <dbReference type="ARBA" id="ARBA00022692"/>
    </source>
</evidence>
<keyword evidence="12" id="KW-1185">Reference proteome</keyword>
<evidence type="ECO:0000256" key="1">
    <source>
        <dbReference type="ARBA" id="ARBA00004370"/>
    </source>
</evidence>
<proteinExistence type="inferred from homology"/>
<dbReference type="Proteomes" id="UP000278222">
    <property type="component" value="Unassembled WGS sequence"/>
</dbReference>
<keyword evidence="7 8" id="KW-0998">Cell outer membrane</keyword>
<dbReference type="InterPro" id="IPR000184">
    <property type="entry name" value="Bac_surfAg_D15"/>
</dbReference>
<evidence type="ECO:0000313" key="12">
    <source>
        <dbReference type="Proteomes" id="UP000278222"/>
    </source>
</evidence>
<keyword evidence="5 8" id="KW-0677">Repeat</keyword>
<dbReference type="InterPro" id="IPR039910">
    <property type="entry name" value="D15-like"/>
</dbReference>
<dbReference type="InterPro" id="IPR023707">
    <property type="entry name" value="OM_assembly_BamA"/>
</dbReference>
<name>A0A3N1M2B1_9PROT</name>
<dbReference type="Pfam" id="PF01103">
    <property type="entry name" value="Omp85"/>
    <property type="match status" value="1"/>
</dbReference>
<evidence type="ECO:0000256" key="5">
    <source>
        <dbReference type="ARBA" id="ARBA00022737"/>
    </source>
</evidence>
<dbReference type="GO" id="GO:0051205">
    <property type="term" value="P:protein insertion into membrane"/>
    <property type="evidence" value="ECO:0007669"/>
    <property type="project" value="UniProtKB-UniRule"/>
</dbReference>
<dbReference type="Gene3D" id="2.40.160.50">
    <property type="entry name" value="membrane protein fhac: a member of the omp85/tpsb transporter family"/>
    <property type="match status" value="1"/>
</dbReference>
<evidence type="ECO:0000256" key="6">
    <source>
        <dbReference type="ARBA" id="ARBA00023136"/>
    </source>
</evidence>
<feature type="domain" description="POTRA" evidence="10">
    <location>
        <begin position="108"/>
        <end position="185"/>
    </location>
</feature>
<dbReference type="PIRSF" id="PIRSF006076">
    <property type="entry name" value="OM_assembly_OMP85"/>
    <property type="match status" value="1"/>
</dbReference>
<dbReference type="EMBL" id="RJKX01000011">
    <property type="protein sequence ID" value="ROQ01654.1"/>
    <property type="molecule type" value="Genomic_DNA"/>
</dbReference>
<feature type="domain" description="POTRA" evidence="10">
    <location>
        <begin position="40"/>
        <end position="107"/>
    </location>
</feature>
<evidence type="ECO:0000256" key="4">
    <source>
        <dbReference type="ARBA" id="ARBA00022729"/>
    </source>
</evidence>
<comment type="function">
    <text evidence="8">Part of the outer membrane protein assembly complex, which is involved in assembly and insertion of beta-barrel proteins into the outer membrane.</text>
</comment>
<dbReference type="PROSITE" id="PS51779">
    <property type="entry name" value="POTRA"/>
    <property type="match status" value="4"/>
</dbReference>
<dbReference type="Pfam" id="PF07244">
    <property type="entry name" value="POTRA"/>
    <property type="match status" value="5"/>
</dbReference>
<dbReference type="InterPro" id="IPR034746">
    <property type="entry name" value="POTRA"/>
</dbReference>
<feature type="domain" description="POTRA" evidence="10">
    <location>
        <begin position="361"/>
        <end position="434"/>
    </location>
</feature>
<comment type="subunit">
    <text evidence="8">Part of the Bam complex.</text>
</comment>
<keyword evidence="2 8" id="KW-1134">Transmembrane beta strand</keyword>
<dbReference type="GO" id="GO:0043165">
    <property type="term" value="P:Gram-negative-bacterium-type cell outer membrane assembly"/>
    <property type="evidence" value="ECO:0007669"/>
    <property type="project" value="UniProtKB-UniRule"/>
</dbReference>
<dbReference type="AlphaFoldDB" id="A0A3N1M2B1"/>
<feature type="domain" description="POTRA" evidence="10">
    <location>
        <begin position="188"/>
        <end position="276"/>
    </location>
</feature>
<dbReference type="GO" id="GO:0009279">
    <property type="term" value="C:cell outer membrane"/>
    <property type="evidence" value="ECO:0007669"/>
    <property type="project" value="UniProtKB-SubCell"/>
</dbReference>
<dbReference type="InterPro" id="IPR010827">
    <property type="entry name" value="BamA/TamA_POTRA"/>
</dbReference>
<evidence type="ECO:0000256" key="2">
    <source>
        <dbReference type="ARBA" id="ARBA00022452"/>
    </source>
</evidence>
<dbReference type="PANTHER" id="PTHR12815">
    <property type="entry name" value="SORTING AND ASSEMBLY MACHINERY SAMM50 PROTEIN FAMILY MEMBER"/>
    <property type="match status" value="1"/>
</dbReference>
<protein>
    <recommendedName>
        <fullName evidence="8 9">Outer membrane protein assembly factor BamA</fullName>
    </recommendedName>
</protein>
<evidence type="ECO:0000313" key="11">
    <source>
        <dbReference type="EMBL" id="ROQ01654.1"/>
    </source>
</evidence>
<gene>
    <name evidence="8" type="primary">bamA</name>
    <name evidence="11" type="ORF">EDC65_0836</name>
</gene>
<keyword evidence="4 8" id="KW-0732">Signal</keyword>